<dbReference type="SUPFAM" id="SSF53067">
    <property type="entry name" value="Actin-like ATPase domain"/>
    <property type="match status" value="1"/>
</dbReference>
<keyword evidence="4" id="KW-1185">Reference proteome</keyword>
<dbReference type="InterPro" id="IPR036388">
    <property type="entry name" value="WH-like_DNA-bd_sf"/>
</dbReference>
<evidence type="ECO:0000256" key="2">
    <source>
        <dbReference type="SAM" id="MobiDB-lite"/>
    </source>
</evidence>
<proteinExistence type="inferred from homology"/>
<dbReference type="InterPro" id="IPR000600">
    <property type="entry name" value="ROK"/>
</dbReference>
<accession>A0A931FPP7</accession>
<dbReference type="RefSeq" id="WP_196270651.1">
    <property type="nucleotide sequence ID" value="NZ_JADQDO010000002.1"/>
</dbReference>
<dbReference type="Gene3D" id="3.30.420.40">
    <property type="match status" value="2"/>
</dbReference>
<dbReference type="Gene3D" id="1.10.10.10">
    <property type="entry name" value="Winged helix-like DNA-binding domain superfamily/Winged helix DNA-binding domain"/>
    <property type="match status" value="1"/>
</dbReference>
<dbReference type="Proteomes" id="UP000599312">
    <property type="component" value="Unassembled WGS sequence"/>
</dbReference>
<dbReference type="EMBL" id="JADQDO010000002">
    <property type="protein sequence ID" value="MBF9232643.1"/>
    <property type="molecule type" value="Genomic_DNA"/>
</dbReference>
<dbReference type="PANTHER" id="PTHR18964:SF149">
    <property type="entry name" value="BIFUNCTIONAL UDP-N-ACETYLGLUCOSAMINE 2-EPIMERASE_N-ACETYLMANNOSAMINE KINASE"/>
    <property type="match status" value="1"/>
</dbReference>
<gene>
    <name evidence="3" type="ORF">I2H38_04545</name>
</gene>
<sequence>MPRQKSLPPSKVAIGNNPERNRTHNRRVVLDAVRLHGPLGRTAIARLAHLSSQAVSNIVGELIEEGLLLECGRLRSGRGLPPVQVMVNPDGGMTVGIEIAPDHMATVLVDLTGRIRDHRTIPLGDTAPERITPLLTAEIDTVCKAIPGSSDRLLGIGVVMPGPFEIEGMSSVGPTTLPGWSGKNAAGVLNAATGKITLVENDATAAAVGERLHGVARAWKNFCLLYFGAGLGLGIVTDGRPMRGAFGNAGEIGHVIVAPGGRPCACGNRGCLECYASLHALKERLSANGIVCDEPDDLEKLHATGHPVVSEWIVEAATYLSPVVGMLENLFDPESIVFGGALPDALLDDLIAALNPLPLSVASRRQRAVPRVMRGATGRLTAALGAAALPLLETMTPRLDTAIETAP</sequence>
<dbReference type="InterPro" id="IPR036390">
    <property type="entry name" value="WH_DNA-bd_sf"/>
</dbReference>
<evidence type="ECO:0000313" key="3">
    <source>
        <dbReference type="EMBL" id="MBF9232643.1"/>
    </source>
</evidence>
<dbReference type="Pfam" id="PF00480">
    <property type="entry name" value="ROK"/>
    <property type="match status" value="1"/>
</dbReference>
<feature type="region of interest" description="Disordered" evidence="2">
    <location>
        <begin position="1"/>
        <end position="23"/>
    </location>
</feature>
<protein>
    <submittedName>
        <fullName evidence="3">ROK family protein</fullName>
    </submittedName>
</protein>
<evidence type="ECO:0000313" key="4">
    <source>
        <dbReference type="Proteomes" id="UP000599312"/>
    </source>
</evidence>
<comment type="similarity">
    <text evidence="1">Belongs to the ROK (NagC/XylR) family.</text>
</comment>
<dbReference type="PANTHER" id="PTHR18964">
    <property type="entry name" value="ROK (REPRESSOR, ORF, KINASE) FAMILY"/>
    <property type="match status" value="1"/>
</dbReference>
<reference evidence="3" key="1">
    <citation type="submission" date="2020-11" db="EMBL/GenBank/DDBJ databases">
        <authorList>
            <person name="Kim M.K."/>
        </authorList>
    </citation>
    <scope>NUCLEOTIDE SEQUENCE</scope>
    <source>
        <strain evidence="3">BT350</strain>
    </source>
</reference>
<dbReference type="AlphaFoldDB" id="A0A931FPP7"/>
<name>A0A931FPP7_9HYPH</name>
<comment type="caution">
    <text evidence="3">The sequence shown here is derived from an EMBL/GenBank/DDBJ whole genome shotgun (WGS) entry which is preliminary data.</text>
</comment>
<organism evidence="3 4">
    <name type="scientific">Microvirga alba</name>
    <dbReference type="NCBI Taxonomy" id="2791025"/>
    <lineage>
        <taxon>Bacteria</taxon>
        <taxon>Pseudomonadati</taxon>
        <taxon>Pseudomonadota</taxon>
        <taxon>Alphaproteobacteria</taxon>
        <taxon>Hyphomicrobiales</taxon>
        <taxon>Methylobacteriaceae</taxon>
        <taxon>Microvirga</taxon>
    </lineage>
</organism>
<dbReference type="SUPFAM" id="SSF46785">
    <property type="entry name" value="Winged helix' DNA-binding domain"/>
    <property type="match status" value="1"/>
</dbReference>
<evidence type="ECO:0000256" key="1">
    <source>
        <dbReference type="ARBA" id="ARBA00006479"/>
    </source>
</evidence>
<dbReference type="InterPro" id="IPR043129">
    <property type="entry name" value="ATPase_NBD"/>
</dbReference>